<organism evidence="2 3">
    <name type="scientific">Altererythrobacter arenosus</name>
    <dbReference type="NCBI Taxonomy" id="3032592"/>
    <lineage>
        <taxon>Bacteria</taxon>
        <taxon>Pseudomonadati</taxon>
        <taxon>Pseudomonadota</taxon>
        <taxon>Alphaproteobacteria</taxon>
        <taxon>Sphingomonadales</taxon>
        <taxon>Erythrobacteraceae</taxon>
        <taxon>Altererythrobacter</taxon>
    </lineage>
</organism>
<feature type="chain" id="PRO_5047116435" evidence="1">
    <location>
        <begin position="23"/>
        <end position="213"/>
    </location>
</feature>
<feature type="signal peptide" evidence="1">
    <location>
        <begin position="1"/>
        <end position="22"/>
    </location>
</feature>
<reference evidence="2 3" key="1">
    <citation type="submission" date="2023-03" db="EMBL/GenBank/DDBJ databases">
        <title>Altererythrobacter sp. CAU 1644 isolated from sand.</title>
        <authorList>
            <person name="Kim W."/>
        </authorList>
    </citation>
    <scope>NUCLEOTIDE SEQUENCE [LARGE SCALE GENOMIC DNA]</scope>
    <source>
        <strain evidence="2 3">CAU 1644</strain>
    </source>
</reference>
<name>A0ABY8FUI0_9SPHN</name>
<evidence type="ECO:0000256" key="1">
    <source>
        <dbReference type="SAM" id="SignalP"/>
    </source>
</evidence>
<evidence type="ECO:0000313" key="3">
    <source>
        <dbReference type="Proteomes" id="UP001215827"/>
    </source>
</evidence>
<accession>A0ABY8FUI0</accession>
<keyword evidence="3" id="KW-1185">Reference proteome</keyword>
<protein>
    <submittedName>
        <fullName evidence="2">Uncharacterized protein</fullName>
    </submittedName>
</protein>
<dbReference type="Proteomes" id="UP001215827">
    <property type="component" value="Chromosome"/>
</dbReference>
<gene>
    <name evidence="2" type="ORF">P7228_01390</name>
</gene>
<evidence type="ECO:0000313" key="2">
    <source>
        <dbReference type="EMBL" id="WFL77750.1"/>
    </source>
</evidence>
<dbReference type="EMBL" id="CP121106">
    <property type="protein sequence ID" value="WFL77750.1"/>
    <property type="molecule type" value="Genomic_DNA"/>
</dbReference>
<proteinExistence type="predicted"/>
<dbReference type="RefSeq" id="WP_278016442.1">
    <property type="nucleotide sequence ID" value="NZ_CP121106.1"/>
</dbReference>
<sequence length="213" mass="23525">MNRIALAIAALAGSLTAVPLIAGDGPAAAQWDIGPVIKGRNYSVNMPRTLYETREGPAFEFPHSSKADGHVHYVTVPVRSLEGARGITMTYRIDADRDVRFIAQESPQLQATMSLYFQRAGDRWTAKQPRHRWYAPTARTMPLKRGTHTVSISFDEPWIAMMGGDNRAYPREFEAALADAQRVGFVFGSQGGRGHGVYATGPARFTVLDFRID</sequence>
<keyword evidence="1" id="KW-0732">Signal</keyword>